<reference evidence="1 4" key="1">
    <citation type="journal article" date="2024" name="bioRxiv">
        <title>A reference genome for Trichogramma kaykai: A tiny desert-dwelling parasitoid wasp with competing sex-ratio distorters.</title>
        <authorList>
            <person name="Culotta J."/>
            <person name="Lindsey A.R."/>
        </authorList>
    </citation>
    <scope>NUCLEOTIDE SEQUENCE [LARGE SCALE GENOMIC DNA]</scope>
    <source>
        <strain evidence="1 4">KSX58</strain>
    </source>
</reference>
<evidence type="ECO:0000313" key="1">
    <source>
        <dbReference type="EMBL" id="KAL3407215.1"/>
    </source>
</evidence>
<dbReference type="EMBL" id="JBJJXI010000013">
    <property type="protein sequence ID" value="KAL3407216.1"/>
    <property type="molecule type" value="Genomic_DNA"/>
</dbReference>
<organism evidence="1 4">
    <name type="scientific">Trichogramma kaykai</name>
    <dbReference type="NCBI Taxonomy" id="54128"/>
    <lineage>
        <taxon>Eukaryota</taxon>
        <taxon>Metazoa</taxon>
        <taxon>Ecdysozoa</taxon>
        <taxon>Arthropoda</taxon>
        <taxon>Hexapoda</taxon>
        <taxon>Insecta</taxon>
        <taxon>Pterygota</taxon>
        <taxon>Neoptera</taxon>
        <taxon>Endopterygota</taxon>
        <taxon>Hymenoptera</taxon>
        <taxon>Apocrita</taxon>
        <taxon>Proctotrupomorpha</taxon>
        <taxon>Chalcidoidea</taxon>
        <taxon>Trichogrammatidae</taxon>
        <taxon>Trichogramma</taxon>
    </lineage>
</organism>
<evidence type="ECO:0000313" key="3">
    <source>
        <dbReference type="EMBL" id="KAL3407227.1"/>
    </source>
</evidence>
<sequence length="118" mass="14058">MSIDFGFSQREKIVARNHLAEALRYAITRFEDTHYDVAAADGCDWNIIFSFAADWLKEGPNRNEKNLYTGKNVRRLFWEEKNKLKMGVNENPQLQNLLEEKLVNNNYIQNYKYNKYMN</sequence>
<evidence type="ECO:0000313" key="2">
    <source>
        <dbReference type="EMBL" id="KAL3407216.1"/>
    </source>
</evidence>
<name>A0ABD2XPT4_9HYME</name>
<comment type="caution">
    <text evidence="1">The sequence shown here is derived from an EMBL/GenBank/DDBJ whole genome shotgun (WGS) entry which is preliminary data.</text>
</comment>
<protein>
    <submittedName>
        <fullName evidence="1">Uncharacterized protein</fullName>
    </submittedName>
</protein>
<gene>
    <name evidence="1" type="ORF">TKK_000636</name>
    <name evidence="2" type="ORF">TKK_000637</name>
    <name evidence="3" type="ORF">TKK_000648</name>
</gene>
<dbReference type="EMBL" id="JBJJXI010000013">
    <property type="protein sequence ID" value="KAL3407215.1"/>
    <property type="molecule type" value="Genomic_DNA"/>
</dbReference>
<evidence type="ECO:0000313" key="4">
    <source>
        <dbReference type="Proteomes" id="UP001627154"/>
    </source>
</evidence>
<accession>A0ABD2XPT4</accession>
<proteinExistence type="predicted"/>
<keyword evidence="4" id="KW-1185">Reference proteome</keyword>
<dbReference type="AlphaFoldDB" id="A0ABD2XPT4"/>
<dbReference type="Proteomes" id="UP001627154">
    <property type="component" value="Unassembled WGS sequence"/>
</dbReference>
<dbReference type="EMBL" id="JBJJXI010000013">
    <property type="protein sequence ID" value="KAL3407227.1"/>
    <property type="molecule type" value="Genomic_DNA"/>
</dbReference>